<evidence type="ECO:0000256" key="1">
    <source>
        <dbReference type="SAM" id="MobiDB-lite"/>
    </source>
</evidence>
<evidence type="ECO:0000313" key="3">
    <source>
        <dbReference type="EMBL" id="CAE8630491.1"/>
    </source>
</evidence>
<dbReference type="EMBL" id="CAJNNV010028108">
    <property type="protein sequence ID" value="CAE8623077.1"/>
    <property type="molecule type" value="Genomic_DNA"/>
</dbReference>
<gene>
    <name evidence="2" type="ORF">PGLA1383_LOCUS40393</name>
    <name evidence="3" type="ORF">PGLA2088_LOCUS994</name>
</gene>
<sequence>MASEQLLQAKAVVREFVQDMRTGKKMMVMVPTGQLKATVCSLSKRLDVFRITRAGKVRLIPLISIQGMHAGTEPEGLRTPLDDLCATMQVAPEGRFITFRFEHINARDTFVMCMLLFAQSVGAEMGAGGDCEEGDCAEGDFQEGEEKEESGGEAQEEGGAEFESGVVSGV</sequence>
<protein>
    <submittedName>
        <fullName evidence="2">Uncharacterized protein</fullName>
    </submittedName>
</protein>
<dbReference type="OrthoDB" id="423850at2759"/>
<accession>A0A813G8M6</accession>
<dbReference type="InterPro" id="IPR011993">
    <property type="entry name" value="PH-like_dom_sf"/>
</dbReference>
<dbReference type="Gene3D" id="2.30.29.30">
    <property type="entry name" value="Pleckstrin-homology domain (PH domain)/Phosphotyrosine-binding domain (PTB)"/>
    <property type="match status" value="1"/>
</dbReference>
<dbReference type="OMA" id="EHINARD"/>
<dbReference type="Proteomes" id="UP000654075">
    <property type="component" value="Unassembled WGS sequence"/>
</dbReference>
<proteinExistence type="predicted"/>
<keyword evidence="4" id="KW-1185">Reference proteome</keyword>
<evidence type="ECO:0000313" key="2">
    <source>
        <dbReference type="EMBL" id="CAE8623077.1"/>
    </source>
</evidence>
<feature type="region of interest" description="Disordered" evidence="1">
    <location>
        <begin position="128"/>
        <end position="170"/>
    </location>
</feature>
<dbReference type="Proteomes" id="UP000626109">
    <property type="component" value="Unassembled WGS sequence"/>
</dbReference>
<name>A0A813G8M6_POLGL</name>
<feature type="compositionally biased region" description="Acidic residues" evidence="1">
    <location>
        <begin position="130"/>
        <end position="148"/>
    </location>
</feature>
<organism evidence="2 4">
    <name type="scientific">Polarella glacialis</name>
    <name type="common">Dinoflagellate</name>
    <dbReference type="NCBI Taxonomy" id="89957"/>
    <lineage>
        <taxon>Eukaryota</taxon>
        <taxon>Sar</taxon>
        <taxon>Alveolata</taxon>
        <taxon>Dinophyceae</taxon>
        <taxon>Suessiales</taxon>
        <taxon>Suessiaceae</taxon>
        <taxon>Polarella</taxon>
    </lineage>
</organism>
<comment type="caution">
    <text evidence="2">The sequence shown here is derived from an EMBL/GenBank/DDBJ whole genome shotgun (WGS) entry which is preliminary data.</text>
</comment>
<dbReference type="AlphaFoldDB" id="A0A813G8M6"/>
<reference evidence="2" key="1">
    <citation type="submission" date="2021-02" db="EMBL/GenBank/DDBJ databases">
        <authorList>
            <person name="Dougan E. K."/>
            <person name="Rhodes N."/>
            <person name="Thang M."/>
            <person name="Chan C."/>
        </authorList>
    </citation>
    <scope>NUCLEOTIDE SEQUENCE</scope>
</reference>
<dbReference type="EMBL" id="CAJNNW010000741">
    <property type="protein sequence ID" value="CAE8630491.1"/>
    <property type="molecule type" value="Genomic_DNA"/>
</dbReference>
<feature type="compositionally biased region" description="Low complexity" evidence="1">
    <location>
        <begin position="161"/>
        <end position="170"/>
    </location>
</feature>
<evidence type="ECO:0000313" key="4">
    <source>
        <dbReference type="Proteomes" id="UP000654075"/>
    </source>
</evidence>